<dbReference type="Gene3D" id="3.10.10.10">
    <property type="entry name" value="HIV Type 1 Reverse Transcriptase, subunit A, domain 1"/>
    <property type="match status" value="1"/>
</dbReference>
<dbReference type="PANTHER" id="PTHR33067">
    <property type="entry name" value="RNA-DIRECTED DNA POLYMERASE-RELATED"/>
    <property type="match status" value="1"/>
</dbReference>
<dbReference type="PANTHER" id="PTHR33067:SF9">
    <property type="entry name" value="RNA-DIRECTED DNA POLYMERASE"/>
    <property type="match status" value="1"/>
</dbReference>
<feature type="non-terminal residue" evidence="2">
    <location>
        <position position="1"/>
    </location>
</feature>
<dbReference type="InterPro" id="IPR021109">
    <property type="entry name" value="Peptidase_aspartic_dom_sf"/>
</dbReference>
<sequence>EAKAITTRSGMSYKEPPIPPPGVEQQEPTEETTDTELPSTEDFQPPSVQVQVQEDKLVEEPSVVIPKAKANLPYPSRLAKEKLREKDDILAAKFMEIFRDLHFELSFFDALVHMPKFAPMFKKLLNNKDKLIELTKTSLNKNCLAVVLKKIPEKLDDLGRFLIPYDFSELDNCLALADLGASINLMPLSIWKKLRLPTLNDTKMVLELADRTISKPTGVAENIFVKVGKFYFPADFIVLDFIVDPRVPLILGRPFLSTAHALIDVYEGEIILRHDDQSLTLKCGDTPSISYRIVEQEFDATYYDPEGDILILEALLNNDPKPPPSNQKDYFPSIHKFLKVVEPKNDESSDDEPPEVELKELPPHLEYAFLGENEKSPVIISKYLSVNEKSALIEVIKSRKKAIAWKLTDIKGIDPKFCSRKILLEDDFSPKVKSQRRVNPKIHDVIKKEVEKLLEAGLIYPISDSPWVSPVHCVPKKGGMTVIKNNKNELVPTRLVTGWRVCIDYRKLNEATRKDHFPLPFMDQMLERLAGNEYYCFLDGFSGYFRFPSTRRTKKKPRLCAHMEHLLTSACRLDSVMLLALSNDA</sequence>
<name>A0A699JU08_TANCI</name>
<reference evidence="2" key="1">
    <citation type="journal article" date="2019" name="Sci. Rep.">
        <title>Draft genome of Tanacetum cinerariifolium, the natural source of mosquito coil.</title>
        <authorList>
            <person name="Yamashiro T."/>
            <person name="Shiraishi A."/>
            <person name="Satake H."/>
            <person name="Nakayama K."/>
        </authorList>
    </citation>
    <scope>NUCLEOTIDE SEQUENCE</scope>
</reference>
<keyword evidence="2" id="KW-0548">Nucleotidyltransferase</keyword>
<feature type="compositionally biased region" description="Polar residues" evidence="1">
    <location>
        <begin position="1"/>
        <end position="10"/>
    </location>
</feature>
<feature type="region of interest" description="Disordered" evidence="1">
    <location>
        <begin position="1"/>
        <end position="49"/>
    </location>
</feature>
<dbReference type="SUPFAM" id="SSF56672">
    <property type="entry name" value="DNA/RNA polymerases"/>
    <property type="match status" value="1"/>
</dbReference>
<dbReference type="EMBL" id="BKCJ010441297">
    <property type="protein sequence ID" value="GFA53638.1"/>
    <property type="molecule type" value="Genomic_DNA"/>
</dbReference>
<dbReference type="CDD" id="cd00303">
    <property type="entry name" value="retropepsin_like"/>
    <property type="match status" value="1"/>
</dbReference>
<evidence type="ECO:0000256" key="1">
    <source>
        <dbReference type="SAM" id="MobiDB-lite"/>
    </source>
</evidence>
<accession>A0A699JU08</accession>
<dbReference type="AlphaFoldDB" id="A0A699JU08"/>
<protein>
    <submittedName>
        <fullName evidence="2">Reverse transcriptase domain-containing protein</fullName>
    </submittedName>
</protein>
<proteinExistence type="predicted"/>
<comment type="caution">
    <text evidence="2">The sequence shown here is derived from an EMBL/GenBank/DDBJ whole genome shotgun (WGS) entry which is preliminary data.</text>
</comment>
<dbReference type="InterPro" id="IPR043502">
    <property type="entry name" value="DNA/RNA_pol_sf"/>
</dbReference>
<evidence type="ECO:0000313" key="2">
    <source>
        <dbReference type="EMBL" id="GFA53638.1"/>
    </source>
</evidence>
<dbReference type="Gene3D" id="2.40.70.10">
    <property type="entry name" value="Acid Proteases"/>
    <property type="match status" value="1"/>
</dbReference>
<dbReference type="GO" id="GO:0003964">
    <property type="term" value="F:RNA-directed DNA polymerase activity"/>
    <property type="evidence" value="ECO:0007669"/>
    <property type="project" value="UniProtKB-KW"/>
</dbReference>
<dbReference type="CDD" id="cd01647">
    <property type="entry name" value="RT_LTR"/>
    <property type="match status" value="1"/>
</dbReference>
<keyword evidence="2" id="KW-0808">Transferase</keyword>
<gene>
    <name evidence="2" type="ORF">Tci_625610</name>
</gene>
<organism evidence="2">
    <name type="scientific">Tanacetum cinerariifolium</name>
    <name type="common">Dalmatian daisy</name>
    <name type="synonym">Chrysanthemum cinerariifolium</name>
    <dbReference type="NCBI Taxonomy" id="118510"/>
    <lineage>
        <taxon>Eukaryota</taxon>
        <taxon>Viridiplantae</taxon>
        <taxon>Streptophyta</taxon>
        <taxon>Embryophyta</taxon>
        <taxon>Tracheophyta</taxon>
        <taxon>Spermatophyta</taxon>
        <taxon>Magnoliopsida</taxon>
        <taxon>eudicotyledons</taxon>
        <taxon>Gunneridae</taxon>
        <taxon>Pentapetalae</taxon>
        <taxon>asterids</taxon>
        <taxon>campanulids</taxon>
        <taxon>Asterales</taxon>
        <taxon>Asteraceae</taxon>
        <taxon>Asteroideae</taxon>
        <taxon>Anthemideae</taxon>
        <taxon>Anthemidinae</taxon>
        <taxon>Tanacetum</taxon>
    </lineage>
</organism>
<keyword evidence="2" id="KW-0695">RNA-directed DNA polymerase</keyword>